<comment type="caution">
    <text evidence="1">The sequence shown here is derived from an EMBL/GenBank/DDBJ whole genome shotgun (WGS) entry which is preliminary data.</text>
</comment>
<dbReference type="EMBL" id="BAABKC010000002">
    <property type="protein sequence ID" value="GAA5041421.1"/>
    <property type="molecule type" value="Genomic_DNA"/>
</dbReference>
<evidence type="ECO:0008006" key="3">
    <source>
        <dbReference type="Google" id="ProtNLM"/>
    </source>
</evidence>
<evidence type="ECO:0000313" key="2">
    <source>
        <dbReference type="Proteomes" id="UP001500124"/>
    </source>
</evidence>
<organism evidence="1 2">
    <name type="scientific">Streptomyces similanensis</name>
    <dbReference type="NCBI Taxonomy" id="1274988"/>
    <lineage>
        <taxon>Bacteria</taxon>
        <taxon>Bacillati</taxon>
        <taxon>Actinomycetota</taxon>
        <taxon>Actinomycetes</taxon>
        <taxon>Kitasatosporales</taxon>
        <taxon>Streptomycetaceae</taxon>
        <taxon>Streptomyces</taxon>
    </lineage>
</organism>
<accession>A0ABP9JSN3</accession>
<sequence>MPSGRQLDRGEQRRGRLHTPTNSFWLNRIEAQLTALRYFTLDGTDHTSHKQQGSMIRRYIIWRNKHAQDERLRKVVARANVA</sequence>
<reference evidence="2" key="1">
    <citation type="journal article" date="2019" name="Int. J. Syst. Evol. Microbiol.">
        <title>The Global Catalogue of Microorganisms (GCM) 10K type strain sequencing project: providing services to taxonomists for standard genome sequencing and annotation.</title>
        <authorList>
            <consortium name="The Broad Institute Genomics Platform"/>
            <consortium name="The Broad Institute Genome Sequencing Center for Infectious Disease"/>
            <person name="Wu L."/>
            <person name="Ma J."/>
        </authorList>
    </citation>
    <scope>NUCLEOTIDE SEQUENCE [LARGE SCALE GENOMIC DNA]</scope>
    <source>
        <strain evidence="2">JCM 18410</strain>
    </source>
</reference>
<gene>
    <name evidence="1" type="ORF">GCM10023336_01530</name>
</gene>
<protein>
    <recommendedName>
        <fullName evidence="3">Transposase</fullName>
    </recommendedName>
</protein>
<name>A0ABP9JSN3_9ACTN</name>
<evidence type="ECO:0000313" key="1">
    <source>
        <dbReference type="EMBL" id="GAA5041421.1"/>
    </source>
</evidence>
<proteinExistence type="predicted"/>
<keyword evidence="2" id="KW-1185">Reference proteome</keyword>
<dbReference type="Proteomes" id="UP001500124">
    <property type="component" value="Unassembled WGS sequence"/>
</dbReference>